<protein>
    <recommendedName>
        <fullName evidence="3">Flavoprotein</fullName>
    </recommendedName>
</protein>
<gene>
    <name evidence="1" type="ORF">Cph01nite_37070</name>
</gene>
<sequence>MAMNQPITDQVLASIPFWELSADDASGPDHVAAPDGHSRSDVRVVASEGFIDPWPTLAWRWESASASPFDILFAIDGVRLYSPRVRDVIDARLGTADDVQWLPATVRTPAGDAHPYWVPHLVTHHDVLHDQASTWGPDRIPIRHVYSLTKLTGHAFTTYAIPGRAHTTYDGRHIVIGSRANSMTCVISQQIAAHLHDLGITGARLTPAPIA</sequence>
<reference evidence="1 2" key="1">
    <citation type="submission" date="2021-01" db="EMBL/GenBank/DDBJ databases">
        <title>Whole genome shotgun sequence of Cellulomonas phragmiteti NBRC 110785.</title>
        <authorList>
            <person name="Komaki H."/>
            <person name="Tamura T."/>
        </authorList>
    </citation>
    <scope>NUCLEOTIDE SEQUENCE [LARGE SCALE GENOMIC DNA]</scope>
    <source>
        <strain evidence="1 2">NBRC 110785</strain>
    </source>
</reference>
<dbReference type="EMBL" id="BONP01000054">
    <property type="protein sequence ID" value="GIG41945.1"/>
    <property type="molecule type" value="Genomic_DNA"/>
</dbReference>
<proteinExistence type="predicted"/>
<evidence type="ECO:0000313" key="1">
    <source>
        <dbReference type="EMBL" id="GIG41945.1"/>
    </source>
</evidence>
<keyword evidence="2" id="KW-1185">Reference proteome</keyword>
<evidence type="ECO:0000313" key="2">
    <source>
        <dbReference type="Proteomes" id="UP000614741"/>
    </source>
</evidence>
<dbReference type="RefSeq" id="WP_203676571.1">
    <property type="nucleotide sequence ID" value="NZ_BONP01000054.1"/>
</dbReference>
<evidence type="ECO:0008006" key="3">
    <source>
        <dbReference type="Google" id="ProtNLM"/>
    </source>
</evidence>
<dbReference type="Proteomes" id="UP000614741">
    <property type="component" value="Unassembled WGS sequence"/>
</dbReference>
<accession>A0ABQ4DRH2</accession>
<name>A0ABQ4DRH2_9CELL</name>
<comment type="caution">
    <text evidence="1">The sequence shown here is derived from an EMBL/GenBank/DDBJ whole genome shotgun (WGS) entry which is preliminary data.</text>
</comment>
<organism evidence="1 2">
    <name type="scientific">Cellulomonas phragmiteti</name>
    <dbReference type="NCBI Taxonomy" id="478780"/>
    <lineage>
        <taxon>Bacteria</taxon>
        <taxon>Bacillati</taxon>
        <taxon>Actinomycetota</taxon>
        <taxon>Actinomycetes</taxon>
        <taxon>Micrococcales</taxon>
        <taxon>Cellulomonadaceae</taxon>
        <taxon>Cellulomonas</taxon>
    </lineage>
</organism>